<dbReference type="PROSITE" id="PS51257">
    <property type="entry name" value="PROKAR_LIPOPROTEIN"/>
    <property type="match status" value="1"/>
</dbReference>
<sequence>MKRLLALAMLAGLLTGCISSDQQVYGQIDGTEKTITVPPGNAMLVGELKGRLHAAGWKLVVDHGPDKISGTIGETTELSSYNTYNTRYRLMIAQTFADYCMLGGKVIVYNLSLIDNKTGEEVMAQSGRDCTGPAADKFMSSLGAK</sequence>
<organism evidence="2 3">
    <name type="scientific">Dongia soli</name>
    <dbReference type="NCBI Taxonomy" id="600628"/>
    <lineage>
        <taxon>Bacteria</taxon>
        <taxon>Pseudomonadati</taxon>
        <taxon>Pseudomonadota</taxon>
        <taxon>Alphaproteobacteria</taxon>
        <taxon>Rhodospirillales</taxon>
        <taxon>Dongiaceae</taxon>
        <taxon>Dongia</taxon>
    </lineage>
</organism>
<dbReference type="EMBL" id="JAXCLW010000005">
    <property type="protein sequence ID" value="MDY0884689.1"/>
    <property type="molecule type" value="Genomic_DNA"/>
</dbReference>
<proteinExistence type="predicted"/>
<evidence type="ECO:0000313" key="3">
    <source>
        <dbReference type="Proteomes" id="UP001279642"/>
    </source>
</evidence>
<feature type="signal peptide" evidence="1">
    <location>
        <begin position="1"/>
        <end position="20"/>
    </location>
</feature>
<gene>
    <name evidence="2" type="ORF">SMD27_17735</name>
</gene>
<evidence type="ECO:0000313" key="2">
    <source>
        <dbReference type="EMBL" id="MDY0884689.1"/>
    </source>
</evidence>
<protein>
    <recommendedName>
        <fullName evidence="4">Lipoprotein</fullName>
    </recommendedName>
</protein>
<feature type="chain" id="PRO_5045961742" description="Lipoprotein" evidence="1">
    <location>
        <begin position="21"/>
        <end position="145"/>
    </location>
</feature>
<dbReference type="RefSeq" id="WP_320509761.1">
    <property type="nucleotide sequence ID" value="NZ_JAXCLW010000005.1"/>
</dbReference>
<accession>A0ABU5EF94</accession>
<name>A0ABU5EF94_9PROT</name>
<evidence type="ECO:0000256" key="1">
    <source>
        <dbReference type="SAM" id="SignalP"/>
    </source>
</evidence>
<dbReference type="Proteomes" id="UP001279642">
    <property type="component" value="Unassembled WGS sequence"/>
</dbReference>
<comment type="caution">
    <text evidence="2">The sequence shown here is derived from an EMBL/GenBank/DDBJ whole genome shotgun (WGS) entry which is preliminary data.</text>
</comment>
<keyword evidence="1" id="KW-0732">Signal</keyword>
<reference evidence="2 3" key="1">
    <citation type="journal article" date="2016" name="Antonie Van Leeuwenhoek">
        <title>Dongia soli sp. nov., isolated from soil from Dokdo, Korea.</title>
        <authorList>
            <person name="Kim D.U."/>
            <person name="Lee H."/>
            <person name="Kim H."/>
            <person name="Kim S.G."/>
            <person name="Ka J.O."/>
        </authorList>
    </citation>
    <scope>NUCLEOTIDE SEQUENCE [LARGE SCALE GENOMIC DNA]</scope>
    <source>
        <strain evidence="2 3">D78</strain>
    </source>
</reference>
<evidence type="ECO:0008006" key="4">
    <source>
        <dbReference type="Google" id="ProtNLM"/>
    </source>
</evidence>
<keyword evidence="3" id="KW-1185">Reference proteome</keyword>